<dbReference type="Proteomes" id="UP000011713">
    <property type="component" value="Unassembled WGS sequence"/>
</dbReference>
<accession>M4BID4</accession>
<reference evidence="1" key="2">
    <citation type="submission" date="2015-06" db="UniProtKB">
        <authorList>
            <consortium name="EnsemblProtists"/>
        </authorList>
    </citation>
    <scope>IDENTIFICATION</scope>
    <source>
        <strain evidence="1">Emoy2</strain>
    </source>
</reference>
<dbReference type="EMBL" id="JH598287">
    <property type="status" value="NOT_ANNOTATED_CDS"/>
    <property type="molecule type" value="Genomic_DNA"/>
</dbReference>
<evidence type="ECO:0000313" key="1">
    <source>
        <dbReference type="EnsemblProtists" id="HpaP806160"/>
    </source>
</evidence>
<organism evidence="1 2">
    <name type="scientific">Hyaloperonospora arabidopsidis (strain Emoy2)</name>
    <name type="common">Downy mildew agent</name>
    <name type="synonym">Peronospora arabidopsidis</name>
    <dbReference type="NCBI Taxonomy" id="559515"/>
    <lineage>
        <taxon>Eukaryota</taxon>
        <taxon>Sar</taxon>
        <taxon>Stramenopiles</taxon>
        <taxon>Oomycota</taxon>
        <taxon>Peronosporomycetes</taxon>
        <taxon>Peronosporales</taxon>
        <taxon>Peronosporaceae</taxon>
        <taxon>Hyaloperonospora</taxon>
    </lineage>
</organism>
<name>M4BID4_HYAAE</name>
<dbReference type="HOGENOM" id="CLU_2390722_0_0_1"/>
<evidence type="ECO:0000313" key="2">
    <source>
        <dbReference type="Proteomes" id="UP000011713"/>
    </source>
</evidence>
<dbReference type="VEuPathDB" id="FungiDB:HpaG806160"/>
<dbReference type="EnsemblProtists" id="HpaT806160">
    <property type="protein sequence ID" value="HpaP806160"/>
    <property type="gene ID" value="HpaG806160"/>
</dbReference>
<protein>
    <submittedName>
        <fullName evidence="1">Uncharacterized protein</fullName>
    </submittedName>
</protein>
<reference evidence="2" key="1">
    <citation type="journal article" date="2010" name="Science">
        <title>Signatures of adaptation to obligate biotrophy in the Hyaloperonospora arabidopsidis genome.</title>
        <authorList>
            <person name="Baxter L."/>
            <person name="Tripathy S."/>
            <person name="Ishaque N."/>
            <person name="Boot N."/>
            <person name="Cabral A."/>
            <person name="Kemen E."/>
            <person name="Thines M."/>
            <person name="Ah-Fong A."/>
            <person name="Anderson R."/>
            <person name="Badejoko W."/>
            <person name="Bittner-Eddy P."/>
            <person name="Boore J.L."/>
            <person name="Chibucos M.C."/>
            <person name="Coates M."/>
            <person name="Dehal P."/>
            <person name="Delehaunty K."/>
            <person name="Dong S."/>
            <person name="Downton P."/>
            <person name="Dumas B."/>
            <person name="Fabro G."/>
            <person name="Fronick C."/>
            <person name="Fuerstenberg S.I."/>
            <person name="Fulton L."/>
            <person name="Gaulin E."/>
            <person name="Govers F."/>
            <person name="Hughes L."/>
            <person name="Humphray S."/>
            <person name="Jiang R.H."/>
            <person name="Judelson H."/>
            <person name="Kamoun S."/>
            <person name="Kyung K."/>
            <person name="Meijer H."/>
            <person name="Minx P."/>
            <person name="Morris P."/>
            <person name="Nelson J."/>
            <person name="Phuntumart V."/>
            <person name="Qutob D."/>
            <person name="Rehmany A."/>
            <person name="Rougon-Cardoso A."/>
            <person name="Ryden P."/>
            <person name="Torto-Alalibo T."/>
            <person name="Studholme D."/>
            <person name="Wang Y."/>
            <person name="Win J."/>
            <person name="Wood J."/>
            <person name="Clifton S.W."/>
            <person name="Rogers J."/>
            <person name="Van den Ackerveken G."/>
            <person name="Jones J.D."/>
            <person name="McDowell J.M."/>
            <person name="Beynon J."/>
            <person name="Tyler B.M."/>
        </authorList>
    </citation>
    <scope>NUCLEOTIDE SEQUENCE [LARGE SCALE GENOMIC DNA]</scope>
    <source>
        <strain evidence="2">Emoy2</strain>
    </source>
</reference>
<sequence length="94" mass="10246">MVFGPNLDGPELAKIAPLVPQALGFLMSCMAFDVVFVRDTLTGHLTTSASCTTGTPVARWCLELCSSCSRSWTRSRVCVAQRFLSRHAQLGECH</sequence>
<proteinExistence type="predicted"/>
<dbReference type="AlphaFoldDB" id="M4BID4"/>
<dbReference type="InParanoid" id="M4BID4"/>
<keyword evidence="2" id="KW-1185">Reference proteome</keyword>